<dbReference type="Proteomes" id="UP000635316">
    <property type="component" value="Unassembled WGS sequence"/>
</dbReference>
<dbReference type="PANTHER" id="PTHR43476">
    <property type="entry name" value="3-(3-HYDROXY-PHENYL)PROPIONATE/3-HYDROXYCINNAMIC ACID HYDROXYLASE"/>
    <property type="match status" value="1"/>
</dbReference>
<keyword evidence="1" id="KW-0560">Oxidoreductase</keyword>
<dbReference type="PANTHER" id="PTHR43476:SF3">
    <property type="entry name" value="FAD-BINDING MONOOXYGENASE"/>
    <property type="match status" value="1"/>
</dbReference>
<comment type="caution">
    <text evidence="3">The sequence shown here is derived from an EMBL/GenBank/DDBJ whole genome shotgun (WGS) entry which is preliminary data.</text>
</comment>
<dbReference type="InterPro" id="IPR050631">
    <property type="entry name" value="PheA/TfdB_FAD_monoxygenase"/>
</dbReference>
<dbReference type="InterPro" id="IPR002938">
    <property type="entry name" value="FAD-bd"/>
</dbReference>
<evidence type="ECO:0000313" key="3">
    <source>
        <dbReference type="EMBL" id="MBK1780638.1"/>
    </source>
</evidence>
<dbReference type="Gene3D" id="3.30.9.10">
    <property type="entry name" value="D-Amino Acid Oxidase, subunit A, domain 2"/>
    <property type="match status" value="1"/>
</dbReference>
<evidence type="ECO:0000256" key="1">
    <source>
        <dbReference type="ARBA" id="ARBA00023002"/>
    </source>
</evidence>
<protein>
    <submittedName>
        <fullName evidence="3">Bifunctional 3-(3-hydroxy-phenyl)propionate/3-hydroxycinnamic acid hydroxylase</fullName>
    </submittedName>
</protein>
<dbReference type="InterPro" id="IPR036188">
    <property type="entry name" value="FAD/NAD-bd_sf"/>
</dbReference>
<dbReference type="EMBL" id="JAENGP010000004">
    <property type="protein sequence ID" value="MBK1780638.1"/>
    <property type="molecule type" value="Genomic_DNA"/>
</dbReference>
<dbReference type="RefSeq" id="WP_200234707.1">
    <property type="nucleotide sequence ID" value="NZ_JAENGP010000004.1"/>
</dbReference>
<dbReference type="SUPFAM" id="SSF51905">
    <property type="entry name" value="FAD/NAD(P)-binding domain"/>
    <property type="match status" value="1"/>
</dbReference>
<reference evidence="3 4" key="1">
    <citation type="submission" date="2020-12" db="EMBL/GenBank/DDBJ databases">
        <authorList>
            <person name="Lu T."/>
            <person name="Wang Q."/>
            <person name="Han X."/>
        </authorList>
    </citation>
    <scope>NUCLEOTIDE SEQUENCE [LARGE SCALE GENOMIC DNA]</scope>
    <source>
        <strain evidence="3 4">WQ 585</strain>
    </source>
</reference>
<organism evidence="3 4">
    <name type="scientific">Advenella mandrilli</name>
    <dbReference type="NCBI Taxonomy" id="2800330"/>
    <lineage>
        <taxon>Bacteria</taxon>
        <taxon>Pseudomonadati</taxon>
        <taxon>Pseudomonadota</taxon>
        <taxon>Betaproteobacteria</taxon>
        <taxon>Burkholderiales</taxon>
        <taxon>Alcaligenaceae</taxon>
    </lineage>
</organism>
<sequence>MKTENELYDVAIVGYGPVGATLAGLLGQEGLKVLVLDREADIYPLPRAIHFDGEVMRIFQSLGLKDKVLEISRPGIHGMHFVNAEGETLLVRAGSNESGPNGCANNYYFHQPQLEVLLREKAASHENVTLRLSTELIGIQEQSDCVELTAQNHNTHASSHYRVKYVVGCDGARSFVRNTMNSPMENLGLRQQWLVFDVLLKQNVELPPYTIQHCDPARPMTYCNVVDNRRRWEIMVMPDDNLEELVKPENIWKMLERWINPEQADLERAVIYTFNSLIAQGWRKGRLMLAGDAAHQTPPFLGQGLCAGIRDAANLYWKLTSIIKGNASDTLLDTYESERSAHVHEVIGLAVYLGSIIQTTDPDKAAERDRKLREDGCREFFMPVSQLGEGLWDSQRKAGGQLFFQPRNREGIALDDLVGNRFAIVHTDKAGFNKLEDALAERANIVPVELDNQEVGNWLAEKEAEFVVLRPDRYVLGTGKNKAQLQALLSLVP</sequence>
<dbReference type="PRINTS" id="PR00420">
    <property type="entry name" value="RNGMNOXGNASE"/>
</dbReference>
<feature type="domain" description="FAD-binding" evidence="2">
    <location>
        <begin position="8"/>
        <end position="347"/>
    </location>
</feature>
<accession>A0ABS1ECM8</accession>
<gene>
    <name evidence="3" type="ORF">JHL22_05350</name>
</gene>
<dbReference type="Gene3D" id="3.50.50.60">
    <property type="entry name" value="FAD/NAD(P)-binding domain"/>
    <property type="match status" value="1"/>
</dbReference>
<dbReference type="NCBIfam" id="NF004829">
    <property type="entry name" value="PRK06183.1-3"/>
    <property type="match status" value="1"/>
</dbReference>
<proteinExistence type="predicted"/>
<dbReference type="Pfam" id="PF01494">
    <property type="entry name" value="FAD_binding_3"/>
    <property type="match status" value="1"/>
</dbReference>
<name>A0ABS1ECM8_9BURK</name>
<evidence type="ECO:0000259" key="2">
    <source>
        <dbReference type="Pfam" id="PF01494"/>
    </source>
</evidence>
<keyword evidence="4" id="KW-1185">Reference proteome</keyword>
<evidence type="ECO:0000313" key="4">
    <source>
        <dbReference type="Proteomes" id="UP000635316"/>
    </source>
</evidence>